<feature type="compositionally biased region" description="Basic and acidic residues" evidence="1">
    <location>
        <begin position="741"/>
        <end position="760"/>
    </location>
</feature>
<evidence type="ECO:0000313" key="3">
    <source>
        <dbReference type="EMBL" id="KAK0670402.1"/>
    </source>
</evidence>
<dbReference type="Pfam" id="PF08101">
    <property type="entry name" value="Msb1-Mug8_dom"/>
    <property type="match status" value="1"/>
</dbReference>
<dbReference type="AlphaFoldDB" id="A0AA39ZGY0"/>
<feature type="compositionally biased region" description="Acidic residues" evidence="1">
    <location>
        <begin position="954"/>
        <end position="963"/>
    </location>
</feature>
<evidence type="ECO:0000256" key="1">
    <source>
        <dbReference type="SAM" id="MobiDB-lite"/>
    </source>
</evidence>
<dbReference type="PANTHER" id="PTHR28093">
    <property type="entry name" value="MORPHOGENESIS-RELATED PROTEIN MSB1"/>
    <property type="match status" value="1"/>
</dbReference>
<keyword evidence="4" id="KW-1185">Reference proteome</keyword>
<proteinExistence type="predicted"/>
<reference evidence="3" key="1">
    <citation type="submission" date="2023-06" db="EMBL/GenBank/DDBJ databases">
        <title>Genome-scale phylogeny and comparative genomics of the fungal order Sordariales.</title>
        <authorList>
            <consortium name="Lawrence Berkeley National Laboratory"/>
            <person name="Hensen N."/>
            <person name="Bonometti L."/>
            <person name="Westerberg I."/>
            <person name="Brannstrom I.O."/>
            <person name="Guillou S."/>
            <person name="Cros-Aarteil S."/>
            <person name="Calhoun S."/>
            <person name="Haridas S."/>
            <person name="Kuo A."/>
            <person name="Mondo S."/>
            <person name="Pangilinan J."/>
            <person name="Riley R."/>
            <person name="Labutti K."/>
            <person name="Andreopoulos B."/>
            <person name="Lipzen A."/>
            <person name="Chen C."/>
            <person name="Yanf M."/>
            <person name="Daum C."/>
            <person name="Ng V."/>
            <person name="Clum A."/>
            <person name="Steindorff A."/>
            <person name="Ohm R."/>
            <person name="Martin F."/>
            <person name="Silar P."/>
            <person name="Natvig D."/>
            <person name="Lalanne C."/>
            <person name="Gautier V."/>
            <person name="Ament-Velasquez S.L."/>
            <person name="Kruys A."/>
            <person name="Hutchinson M.I."/>
            <person name="Powell A.J."/>
            <person name="Barry K."/>
            <person name="Miller A.N."/>
            <person name="Grigoriev I.V."/>
            <person name="Debuchy R."/>
            <person name="Gladieux P."/>
            <person name="Thoren M.H."/>
            <person name="Johannesson H."/>
        </authorList>
    </citation>
    <scope>NUCLEOTIDE SEQUENCE</scope>
    <source>
        <strain evidence="3">CBS 307.81</strain>
    </source>
</reference>
<feature type="region of interest" description="Disordered" evidence="1">
    <location>
        <begin position="679"/>
        <end position="1109"/>
    </location>
</feature>
<feature type="compositionally biased region" description="Pro residues" evidence="1">
    <location>
        <begin position="888"/>
        <end position="901"/>
    </location>
</feature>
<organism evidence="3 4">
    <name type="scientific">Cercophora samala</name>
    <dbReference type="NCBI Taxonomy" id="330535"/>
    <lineage>
        <taxon>Eukaryota</taxon>
        <taxon>Fungi</taxon>
        <taxon>Dikarya</taxon>
        <taxon>Ascomycota</taxon>
        <taxon>Pezizomycotina</taxon>
        <taxon>Sordariomycetes</taxon>
        <taxon>Sordariomycetidae</taxon>
        <taxon>Sordariales</taxon>
        <taxon>Lasiosphaeriaceae</taxon>
        <taxon>Cercophora</taxon>
    </lineage>
</organism>
<dbReference type="InterPro" id="IPR037508">
    <property type="entry name" value="Msb1/Mug8"/>
</dbReference>
<evidence type="ECO:0000313" key="4">
    <source>
        <dbReference type="Proteomes" id="UP001174997"/>
    </source>
</evidence>
<feature type="compositionally biased region" description="Acidic residues" evidence="1">
    <location>
        <begin position="1064"/>
        <end position="1073"/>
    </location>
</feature>
<feature type="compositionally biased region" description="Basic and acidic residues" evidence="1">
    <location>
        <begin position="796"/>
        <end position="809"/>
    </location>
</feature>
<protein>
    <recommendedName>
        <fullName evidence="2">Meiotically up-regulated protein Msb1/Mug8 domain-containing protein</fullName>
    </recommendedName>
</protein>
<dbReference type="Proteomes" id="UP001174997">
    <property type="component" value="Unassembled WGS sequence"/>
</dbReference>
<feature type="compositionally biased region" description="Basic and acidic residues" evidence="1">
    <location>
        <begin position="918"/>
        <end position="928"/>
    </location>
</feature>
<dbReference type="PRINTS" id="PR01217">
    <property type="entry name" value="PRICHEXTENSN"/>
</dbReference>
<dbReference type="EMBL" id="JAULSY010000032">
    <property type="protein sequence ID" value="KAK0670402.1"/>
    <property type="molecule type" value="Genomic_DNA"/>
</dbReference>
<evidence type="ECO:0000259" key="2">
    <source>
        <dbReference type="Pfam" id="PF08101"/>
    </source>
</evidence>
<feature type="compositionally biased region" description="Low complexity" evidence="1">
    <location>
        <begin position="723"/>
        <end position="740"/>
    </location>
</feature>
<feature type="domain" description="Meiotically up-regulated protein Msb1/Mug8" evidence="2">
    <location>
        <begin position="62"/>
        <end position="533"/>
    </location>
</feature>
<dbReference type="InterPro" id="IPR012965">
    <property type="entry name" value="Msb1/Mug8_dom"/>
</dbReference>
<sequence>MFRSSTPGLSKSKTRFWNKMPSLFSRLKGKDGKKSKKGQLDLDDQLAKKPRWEGDAWARKTVDPEEVEELLRFSTEELKARALDLPFLLLPFRPTSDPSAVRTFVRHFFGNRDGAQTLHGEALAQELRMTEPMVISGVVKWCWSRLPGGVVGWDSYELFSLGEQDSNLARDSFKTFIPLSFENRKAQAQIVFHFFDLLSAVAAHGKTNGFGGRKLSRMAAWWAFEQTEADRANGFEGAYKAWLRAADATSHLFFAYLRSLAPEPVLGGISLLPMSLQKLLQETEYPPQRPHLLQTSTYRVAMIVDTVSPTPFALLRRANHFQYRDDDRALKQWSEYEDPIKALTEECVRVLRAISAANQSQAVSSSKHSTSLRDASWSRFEDIGFASALEEEDEMDDSLAVQRRQQGMRNAPASGNDLGRPTTPSWADFLSSGFVDEKNNTSHLLPPDKVLPPIETNIRQRSSQSHRPRLENENHLEPGELASITRFDLDDAFWWVWLTSLAPEETSERKSTFGRCAVIETIIRDGRWLVMEEIVKGAAPDPAEGAYIAEKKGFFSWTRRSKTSGLNRRKSTAGKHALEKGDNYLNTSSTMGFSKTSIGPDQQAKIQAAAQQLQAQERQKAHVQVPERRGRSDADYMHEKTNSVFTLQASILNEASPAVKWANKYDKDAIREAYLADNSAGRGDSTASSVNGIAPPAANGNERPPQLPPKSTPQPQPAPITIPAPATVTPRTETPTPETPRATEKELEAPKDVHPVERVSDVGGRSTPAPPPKDQVANVTSMELTREQMVSPEPDSPERRQNKLQKEVTKSPTATGGFRKLFGRARRSSKIPDSAPEQLNSMLASPTAAPAPAPIKAAVPEQPKKQEAPQPMPPKVEPAAAPPARKAVPPPSAPVAAPAPAPVVAAAEPEVEPTYEPSVHEEVSRVNTRDAAAASEEFSRFDQGPLLDQPAFIPDEEDTDTDDAVPPPIARHSSRSPLPSPELPQAPKQQAPKPQAAAPSVPTIRQLPVQAPAVPEAMDRWAQIRKNAAERAAQRGPASPASPAPPASPEMRRPAPRFARKDEGDEDTSGEETIESRVARIKARVAELTSNQEGMGGPGARSPPPPIRR</sequence>
<accession>A0AA39ZGY0</accession>
<comment type="caution">
    <text evidence="3">The sequence shown here is derived from an EMBL/GenBank/DDBJ whole genome shotgun (WGS) entry which is preliminary data.</text>
</comment>
<gene>
    <name evidence="3" type="ORF">QBC41DRAFT_95541</name>
</gene>
<feature type="compositionally biased region" description="Low complexity" evidence="1">
    <location>
        <begin position="877"/>
        <end position="887"/>
    </location>
</feature>
<name>A0AA39ZGY0_9PEZI</name>
<feature type="compositionally biased region" description="Pro residues" evidence="1">
    <location>
        <begin position="705"/>
        <end position="722"/>
    </location>
</feature>
<feature type="compositionally biased region" description="Low complexity" evidence="1">
    <location>
        <begin position="844"/>
        <end position="861"/>
    </location>
</feature>
<dbReference type="PANTHER" id="PTHR28093:SF1">
    <property type="entry name" value="MORPHOGENESIS-RELATED PROTEIN MSB1"/>
    <property type="match status" value="1"/>
</dbReference>
<dbReference type="CDD" id="cd04401">
    <property type="entry name" value="RhoGAP_fMSB1"/>
    <property type="match status" value="1"/>
</dbReference>
<feature type="compositionally biased region" description="Low complexity" evidence="1">
    <location>
        <begin position="985"/>
        <end position="999"/>
    </location>
</feature>